<protein>
    <submittedName>
        <fullName evidence="2">DUF3298 domain-containing protein</fullName>
    </submittedName>
</protein>
<evidence type="ECO:0000313" key="3">
    <source>
        <dbReference type="Proteomes" id="UP001597512"/>
    </source>
</evidence>
<dbReference type="RefSeq" id="WP_381505547.1">
    <property type="nucleotide sequence ID" value="NZ_JBHUOM010000023.1"/>
</dbReference>
<dbReference type="PROSITE" id="PS51257">
    <property type="entry name" value="PROKAR_LIPOPROTEIN"/>
    <property type="match status" value="1"/>
</dbReference>
<accession>A0ABW6ARD2</accession>
<evidence type="ECO:0000313" key="2">
    <source>
        <dbReference type="EMBL" id="MFD2936604.1"/>
    </source>
</evidence>
<dbReference type="Gene3D" id="3.90.640.20">
    <property type="entry name" value="Heat-shock cognate protein, ATPase"/>
    <property type="match status" value="1"/>
</dbReference>
<sequence length="265" mass="29312">MKYFLVLFFCGSINIFSACHSTDSGPPVLDKQHYIFAGSNHCDTTKNAGVDVSVTYILLKDNTAGARKINDSLHRLAVSSIVGWLDSATIAGHPDAQTDLGKAAALFATDYEIVRKDMGGFSGCWEVKTTADTVHAGPKMLTVKYETFAYTGGAHPNFSMSFYNFDRETGQILTLADMVSDTTALLNVVEKAFRKQQDLLPQNNLEEQGYFLRDGRFFLPGNVGMSSKGMIFYYNSYEIAAYAVGPIQLTIPYEQLNGIMRNNWL</sequence>
<gene>
    <name evidence="2" type="ORF">ACFS25_22675</name>
</gene>
<dbReference type="InterPro" id="IPR037126">
    <property type="entry name" value="PdaC/RsiV-like_sf"/>
</dbReference>
<dbReference type="EMBL" id="JBHUOM010000023">
    <property type="protein sequence ID" value="MFD2936604.1"/>
    <property type="molecule type" value="Genomic_DNA"/>
</dbReference>
<dbReference type="Proteomes" id="UP001597512">
    <property type="component" value="Unassembled WGS sequence"/>
</dbReference>
<name>A0ABW6ARD2_9BACT</name>
<keyword evidence="3" id="KW-1185">Reference proteome</keyword>
<dbReference type="InterPro" id="IPR021729">
    <property type="entry name" value="DUF3298"/>
</dbReference>
<comment type="caution">
    <text evidence="2">The sequence shown here is derived from an EMBL/GenBank/DDBJ whole genome shotgun (WGS) entry which is preliminary data.</text>
</comment>
<organism evidence="2 3">
    <name type="scientific">Spirosoma flavum</name>
    <dbReference type="NCBI Taxonomy" id="2048557"/>
    <lineage>
        <taxon>Bacteria</taxon>
        <taxon>Pseudomonadati</taxon>
        <taxon>Bacteroidota</taxon>
        <taxon>Cytophagia</taxon>
        <taxon>Cytophagales</taxon>
        <taxon>Cytophagaceae</taxon>
        <taxon>Spirosoma</taxon>
    </lineage>
</organism>
<feature type="domain" description="DUF3298" evidence="1">
    <location>
        <begin position="183"/>
        <end position="254"/>
    </location>
</feature>
<evidence type="ECO:0000259" key="1">
    <source>
        <dbReference type="Pfam" id="PF11738"/>
    </source>
</evidence>
<dbReference type="Gene3D" id="3.30.565.40">
    <property type="entry name" value="Fervidobacterium nodosum Rt17-B1 like"/>
    <property type="match status" value="1"/>
</dbReference>
<dbReference type="Pfam" id="PF11738">
    <property type="entry name" value="DUF3298"/>
    <property type="match status" value="1"/>
</dbReference>
<proteinExistence type="predicted"/>
<reference evidence="3" key="1">
    <citation type="journal article" date="2019" name="Int. J. Syst. Evol. Microbiol.">
        <title>The Global Catalogue of Microorganisms (GCM) 10K type strain sequencing project: providing services to taxonomists for standard genome sequencing and annotation.</title>
        <authorList>
            <consortium name="The Broad Institute Genomics Platform"/>
            <consortium name="The Broad Institute Genome Sequencing Center for Infectious Disease"/>
            <person name="Wu L."/>
            <person name="Ma J."/>
        </authorList>
    </citation>
    <scope>NUCLEOTIDE SEQUENCE [LARGE SCALE GENOMIC DNA]</scope>
    <source>
        <strain evidence="3">KCTC 52490</strain>
    </source>
</reference>